<dbReference type="EMBL" id="SIJB01000044">
    <property type="protein sequence ID" value="NBI30903.1"/>
    <property type="molecule type" value="Genomic_DNA"/>
</dbReference>
<dbReference type="AlphaFoldDB" id="A0A6N9Q8B7"/>
<dbReference type="RefSeq" id="WP_160647715.1">
    <property type="nucleotide sequence ID" value="NZ_SIJB01000044.1"/>
</dbReference>
<proteinExistence type="predicted"/>
<comment type="caution">
    <text evidence="1">The sequence shown here is derived from an EMBL/GenBank/DDBJ whole genome shotgun (WGS) entry which is preliminary data.</text>
</comment>
<dbReference type="InterPro" id="IPR022555">
    <property type="entry name" value="DUF2577"/>
</dbReference>
<evidence type="ECO:0000313" key="2">
    <source>
        <dbReference type="Proteomes" id="UP000448943"/>
    </source>
</evidence>
<name>A0A6N9Q8B7_9BACL</name>
<gene>
    <name evidence="1" type="ORF">ERL59_18290</name>
</gene>
<protein>
    <submittedName>
        <fullName evidence="1">DUF2577 domain-containing protein</fullName>
    </submittedName>
</protein>
<dbReference type="Pfam" id="PF10844">
    <property type="entry name" value="DUF2577"/>
    <property type="match status" value="1"/>
</dbReference>
<sequence>MKNIDKLAQMFKERENQDYIGVTIGNVISTSPLRISYGQSVILESRHLVISKTFFNSHAEKGDKVMMMPDNKLKKWYVIDTVVSM</sequence>
<reference evidence="1 2" key="1">
    <citation type="submission" date="2019-01" db="EMBL/GenBank/DDBJ databases">
        <title>Chengkuizengella sp. nov., isolated from deep-sea sediment of East Pacific Ocean.</title>
        <authorList>
            <person name="Yang J."/>
            <person name="Lai Q."/>
            <person name="Shao Z."/>
        </authorList>
    </citation>
    <scope>NUCLEOTIDE SEQUENCE [LARGE SCALE GENOMIC DNA]</scope>
    <source>
        <strain evidence="1 2">YPA3-1-1</strain>
    </source>
</reference>
<dbReference type="OrthoDB" id="2974213at2"/>
<organism evidence="1 2">
    <name type="scientific">Chengkuizengella marina</name>
    <dbReference type="NCBI Taxonomy" id="2507566"/>
    <lineage>
        <taxon>Bacteria</taxon>
        <taxon>Bacillati</taxon>
        <taxon>Bacillota</taxon>
        <taxon>Bacilli</taxon>
        <taxon>Bacillales</taxon>
        <taxon>Paenibacillaceae</taxon>
        <taxon>Chengkuizengella</taxon>
    </lineage>
</organism>
<evidence type="ECO:0000313" key="1">
    <source>
        <dbReference type="EMBL" id="NBI30903.1"/>
    </source>
</evidence>
<accession>A0A6N9Q8B7</accession>
<dbReference type="Proteomes" id="UP000448943">
    <property type="component" value="Unassembled WGS sequence"/>
</dbReference>
<keyword evidence="2" id="KW-1185">Reference proteome</keyword>